<feature type="repeat" description="ANK" evidence="3">
    <location>
        <begin position="1014"/>
        <end position="1041"/>
    </location>
</feature>
<keyword evidence="1" id="KW-0677">Repeat</keyword>
<dbReference type="Proteomes" id="UP001194468">
    <property type="component" value="Unassembled WGS sequence"/>
</dbReference>
<dbReference type="PROSITE" id="PS50088">
    <property type="entry name" value="ANK_REPEAT"/>
    <property type="match status" value="10"/>
</dbReference>
<dbReference type="PANTHER" id="PTHR24198:SF165">
    <property type="entry name" value="ANKYRIN REPEAT-CONTAINING PROTEIN-RELATED"/>
    <property type="match status" value="1"/>
</dbReference>
<sequence>MMIRDHVRLFVSSRPLHTIVDVLSDLPTVSMEDMADKLSADIELHVTHELDARQRLRDLDPGFKMEIRSVLCEKADGMFRWVQCSIDTLDRCVTRKEVRNALDSLPKGLDETYERILLAIDMETPSGRLAQRALVWLVAAQRNLRLTEIMEALSINLKTRTLDPDIGPMHSGALLDACGSLVTYSEKTGIIILAHFSVKEYLVGEFTRTNLPAYYINSEQAHLLLARSCMCYLSICLRHAQGPADASSSRTTGASSQFIVQLHPKLKPLLDYALDDALDHFGHLGSTFKSALHDVTVLAEDIQRHSWIWDHVCIPGRWDTWKFMGKPRWPAAVHDLLFYILVAFASDSFMEAFLRRITFKPKKGTNPLVYAAYFDKGEHARMLLSLGAGLNLRGWETVGYRQSLPIEVAFWNERYAMVTLFVEEGSTVPSHIFTDLFFQQTFPSSIVRLLLQTDEFAETINKWPNMAALHAIKRSNHLLVFRKVAEEDLIAIIRRFIQVADEKLAFNSINQAFFRFAVAQGYLSAARYLLTLGTPVPSDLLVRLRYYPGRWKTTSMIRFLVDNGADVLVSTSSGDSVLHAILWAAIDASEDDILEAVKLLVHLGCNPLEADSHGNTPLRIAIERGYISVAQYLLTFGEPLPSDLFVTLDRVQSDWCTASMIRFLVENGVDPLVRTANGNSLLHIVLQSLYDDDRALEVVKVLVDYHCDPREANSCGTTPVHIAVERGLISVARHLVTVGASLPSDLPVTLRKSRWSTASMIQFLVENRVNVLAHTSNGDSMLHIVLESFHTSGHEALEVVKLLVNHGCDPLEVNSCGKTPLHIAAERNYISVARYLLAIGSDIMLRHEVTLGTCMIRLLVENGINVLAHSGNWANPILYTTLRSLHNDEEALQAVKLLIGYGCDPLEGNPLGDTLLRAVVERGHDSVARYLLPLGIHPRPDLLITLNHHSWSGRTARMMIPLLVENGVNVLVRTSDGETLLHKILSAMHYDNMALEAARILIDHGCDPLEANLRGKAPLHIAIERGHTSVARYLISLGASLPPDLLTTLNRPMWFLDATHMISFLVENRVNVLAHTRGGDSALHVVLQSLLDDSDEASEAVGLLVDCGCYPLEANARGKTPLHIAVGQGHMSAVRYLTSLGITLPPDLLITSNFLRWLRGTTHMVHFLVKNGVNVLAYDSNGNSALHIVLQSLYSDDEASEAAKVLVGYGCNPLEANAHGTTPLRIAVERGHISVAQYFVSLGASLPPDLLVTLSRDRSCWSTTPMVRFLVANGVDVLAHADDGDSLLHVALRCTNIEDSILEVVKLLVSLGCGPLDANSRGNTPLHIAVQYNLISAVRYLLTLGAPLPPDLLVTLDRARSRWSTASMIRFLVENGVDVLAHANDGDSVLHSALRCLNWDSDVLEVAKFLIGYGCDPLEANSRGETPLHIAAERSHVSVARYLITQGASVLTKASNGDTVLHLATRGVYPYPYDDEGADDRTLAAVEFFVGRGSDPTVPNDNGETPLHNAVDLGRVKTIEYLLSLNNPLPLDILFTAIQSDQNSACCRYIVQTIVTSGCDTQTPNAEGDTPLQVAIKKGKVDVVKYLLSVGSVQKPSLEDLLSAATALAPPSVQSEMGRMLSDRRARSESPELHPAKRVKYL</sequence>
<dbReference type="Pfam" id="PF00023">
    <property type="entry name" value="Ank"/>
    <property type="match status" value="1"/>
</dbReference>
<dbReference type="PROSITE" id="PS50297">
    <property type="entry name" value="ANK_REP_REGION"/>
    <property type="match status" value="10"/>
</dbReference>
<reference evidence="6" key="2">
    <citation type="journal article" date="2020" name="Nat. Commun.">
        <title>Large-scale genome sequencing of mycorrhizal fungi provides insights into the early evolution of symbiotic traits.</title>
        <authorList>
            <person name="Miyauchi S."/>
            <person name="Kiss E."/>
            <person name="Kuo A."/>
            <person name="Drula E."/>
            <person name="Kohler A."/>
            <person name="Sanchez-Garcia M."/>
            <person name="Morin E."/>
            <person name="Andreopoulos B."/>
            <person name="Barry K.W."/>
            <person name="Bonito G."/>
            <person name="Buee M."/>
            <person name="Carver A."/>
            <person name="Chen C."/>
            <person name="Cichocki N."/>
            <person name="Clum A."/>
            <person name="Culley D."/>
            <person name="Crous P.W."/>
            <person name="Fauchery L."/>
            <person name="Girlanda M."/>
            <person name="Hayes R.D."/>
            <person name="Keri Z."/>
            <person name="LaButti K."/>
            <person name="Lipzen A."/>
            <person name="Lombard V."/>
            <person name="Magnuson J."/>
            <person name="Maillard F."/>
            <person name="Murat C."/>
            <person name="Nolan M."/>
            <person name="Ohm R.A."/>
            <person name="Pangilinan J."/>
            <person name="Pereira M.F."/>
            <person name="Perotto S."/>
            <person name="Peter M."/>
            <person name="Pfister S."/>
            <person name="Riley R."/>
            <person name="Sitrit Y."/>
            <person name="Stielow J.B."/>
            <person name="Szollosi G."/>
            <person name="Zifcakova L."/>
            <person name="Stursova M."/>
            <person name="Spatafora J.W."/>
            <person name="Tedersoo L."/>
            <person name="Vaario L.M."/>
            <person name="Yamada A."/>
            <person name="Yan M."/>
            <person name="Wang P."/>
            <person name="Xu J."/>
            <person name="Bruns T."/>
            <person name="Baldrian P."/>
            <person name="Vilgalys R."/>
            <person name="Dunand C."/>
            <person name="Henrissat B."/>
            <person name="Grigoriev I.V."/>
            <person name="Hibbett D."/>
            <person name="Nagy L.G."/>
            <person name="Martin F.M."/>
        </authorList>
    </citation>
    <scope>NUCLEOTIDE SEQUENCE</scope>
    <source>
        <strain evidence="6">BED1</strain>
    </source>
</reference>
<organism evidence="6 7">
    <name type="scientific">Boletus edulis BED1</name>
    <dbReference type="NCBI Taxonomy" id="1328754"/>
    <lineage>
        <taxon>Eukaryota</taxon>
        <taxon>Fungi</taxon>
        <taxon>Dikarya</taxon>
        <taxon>Basidiomycota</taxon>
        <taxon>Agaricomycotina</taxon>
        <taxon>Agaricomycetes</taxon>
        <taxon>Agaricomycetidae</taxon>
        <taxon>Boletales</taxon>
        <taxon>Boletineae</taxon>
        <taxon>Boletaceae</taxon>
        <taxon>Boletoideae</taxon>
        <taxon>Boletus</taxon>
    </lineage>
</organism>
<dbReference type="EMBL" id="WHUW01000011">
    <property type="protein sequence ID" value="KAF8440889.1"/>
    <property type="molecule type" value="Genomic_DNA"/>
</dbReference>
<evidence type="ECO:0000256" key="2">
    <source>
        <dbReference type="ARBA" id="ARBA00023043"/>
    </source>
</evidence>
<reference evidence="6" key="1">
    <citation type="submission" date="2019-10" db="EMBL/GenBank/DDBJ databases">
        <authorList>
            <consortium name="DOE Joint Genome Institute"/>
            <person name="Kuo A."/>
            <person name="Miyauchi S."/>
            <person name="Kiss E."/>
            <person name="Drula E."/>
            <person name="Kohler A."/>
            <person name="Sanchez-Garcia M."/>
            <person name="Andreopoulos B."/>
            <person name="Barry K.W."/>
            <person name="Bonito G."/>
            <person name="Buee M."/>
            <person name="Carver A."/>
            <person name="Chen C."/>
            <person name="Cichocki N."/>
            <person name="Clum A."/>
            <person name="Culley D."/>
            <person name="Crous P.W."/>
            <person name="Fauchery L."/>
            <person name="Girlanda M."/>
            <person name="Hayes R."/>
            <person name="Keri Z."/>
            <person name="LaButti K."/>
            <person name="Lipzen A."/>
            <person name="Lombard V."/>
            <person name="Magnuson J."/>
            <person name="Maillard F."/>
            <person name="Morin E."/>
            <person name="Murat C."/>
            <person name="Nolan M."/>
            <person name="Ohm R."/>
            <person name="Pangilinan J."/>
            <person name="Pereira M."/>
            <person name="Perotto S."/>
            <person name="Peter M."/>
            <person name="Riley R."/>
            <person name="Sitrit Y."/>
            <person name="Stielow B."/>
            <person name="Szollosi G."/>
            <person name="Zifcakova L."/>
            <person name="Stursova M."/>
            <person name="Spatafora J.W."/>
            <person name="Tedersoo L."/>
            <person name="Vaario L.-M."/>
            <person name="Yamada A."/>
            <person name="Yan M."/>
            <person name="Wang P."/>
            <person name="Xu J."/>
            <person name="Bruns T."/>
            <person name="Baldrian P."/>
            <person name="Vilgalys R."/>
            <person name="Henrissat B."/>
            <person name="Grigoriev I.V."/>
            <person name="Hibbett D."/>
            <person name="Nagy L.G."/>
            <person name="Martin F.M."/>
        </authorList>
    </citation>
    <scope>NUCLEOTIDE SEQUENCE</scope>
    <source>
        <strain evidence="6">BED1</strain>
    </source>
</reference>
<name>A0AAD4BUY7_BOLED</name>
<dbReference type="Gene3D" id="1.25.40.20">
    <property type="entry name" value="Ankyrin repeat-containing domain"/>
    <property type="match status" value="9"/>
</dbReference>
<feature type="repeat" description="ANK" evidence="3">
    <location>
        <begin position="1567"/>
        <end position="1592"/>
    </location>
</feature>
<evidence type="ECO:0000256" key="3">
    <source>
        <dbReference type="PROSITE-ProRule" id="PRU00023"/>
    </source>
</evidence>
<dbReference type="PANTHER" id="PTHR24198">
    <property type="entry name" value="ANKYRIN REPEAT AND PROTEIN KINASE DOMAIN-CONTAINING PROTEIN"/>
    <property type="match status" value="1"/>
</dbReference>
<feature type="region of interest" description="Disordered" evidence="4">
    <location>
        <begin position="1613"/>
        <end position="1642"/>
    </location>
</feature>
<dbReference type="Pfam" id="PF22939">
    <property type="entry name" value="WHD_GPIID"/>
    <property type="match status" value="1"/>
</dbReference>
<dbReference type="Pfam" id="PF12796">
    <property type="entry name" value="Ank_2"/>
    <property type="match status" value="8"/>
</dbReference>
<feature type="repeat" description="ANK" evidence="3">
    <location>
        <begin position="715"/>
        <end position="742"/>
    </location>
</feature>
<keyword evidence="2 3" id="KW-0040">ANK repeat</keyword>
<gene>
    <name evidence="6" type="ORF">L210DRAFT_3538701</name>
</gene>
<feature type="repeat" description="ANK" evidence="3">
    <location>
        <begin position="816"/>
        <end position="848"/>
    </location>
</feature>
<evidence type="ECO:0000259" key="5">
    <source>
        <dbReference type="Pfam" id="PF22939"/>
    </source>
</evidence>
<feature type="repeat" description="ANK" evidence="3">
    <location>
        <begin position="1423"/>
        <end position="1455"/>
    </location>
</feature>
<accession>A0AAD4BUY7</accession>
<dbReference type="InterPro" id="IPR036770">
    <property type="entry name" value="Ankyrin_rpt-contain_sf"/>
</dbReference>
<feature type="repeat" description="ANK" evidence="3">
    <location>
        <begin position="1219"/>
        <end position="1246"/>
    </location>
</feature>
<dbReference type="InterPro" id="IPR054471">
    <property type="entry name" value="GPIID_WHD"/>
</dbReference>
<dbReference type="SUPFAM" id="SSF48403">
    <property type="entry name" value="Ankyrin repeat"/>
    <property type="match status" value="4"/>
</dbReference>
<evidence type="ECO:0000313" key="7">
    <source>
        <dbReference type="Proteomes" id="UP001194468"/>
    </source>
</evidence>
<dbReference type="SMART" id="SM00248">
    <property type="entry name" value="ANK"/>
    <property type="match status" value="22"/>
</dbReference>
<proteinExistence type="predicted"/>
<feature type="repeat" description="ANK" evidence="3">
    <location>
        <begin position="1321"/>
        <end position="1346"/>
    </location>
</feature>
<feature type="compositionally biased region" description="Basic and acidic residues" evidence="4">
    <location>
        <begin position="1621"/>
        <end position="1635"/>
    </location>
</feature>
<feature type="repeat" description="ANK" evidence="3">
    <location>
        <begin position="1502"/>
        <end position="1524"/>
    </location>
</feature>
<evidence type="ECO:0000313" key="6">
    <source>
        <dbReference type="EMBL" id="KAF8440889.1"/>
    </source>
</evidence>
<protein>
    <submittedName>
        <fullName evidence="6">Ankyrin repeat-containing domain protein</fullName>
    </submittedName>
</protein>
<comment type="caution">
    <text evidence="6">The sequence shown here is derived from an EMBL/GenBank/DDBJ whole genome shotgun (WGS) entry which is preliminary data.</text>
</comment>
<evidence type="ECO:0000256" key="1">
    <source>
        <dbReference type="ARBA" id="ARBA00022737"/>
    </source>
</evidence>
<evidence type="ECO:0000256" key="4">
    <source>
        <dbReference type="SAM" id="MobiDB-lite"/>
    </source>
</evidence>
<keyword evidence="7" id="KW-1185">Reference proteome</keyword>
<feature type="repeat" description="ANK" evidence="3">
    <location>
        <begin position="1117"/>
        <end position="1141"/>
    </location>
</feature>
<dbReference type="InterPro" id="IPR002110">
    <property type="entry name" value="Ankyrin_rpt"/>
</dbReference>
<feature type="domain" description="GPI inositol-deacylase winged helix" evidence="5">
    <location>
        <begin position="127"/>
        <end position="205"/>
    </location>
</feature>
<feature type="repeat" description="ANK" evidence="3">
    <location>
        <begin position="613"/>
        <end position="637"/>
    </location>
</feature>